<organism evidence="2 3">
    <name type="scientific">Oesophagostomum dentatum</name>
    <name type="common">Nodular worm</name>
    <dbReference type="NCBI Taxonomy" id="61180"/>
    <lineage>
        <taxon>Eukaryota</taxon>
        <taxon>Metazoa</taxon>
        <taxon>Ecdysozoa</taxon>
        <taxon>Nematoda</taxon>
        <taxon>Chromadorea</taxon>
        <taxon>Rhabditida</taxon>
        <taxon>Rhabditina</taxon>
        <taxon>Rhabditomorpha</taxon>
        <taxon>Strongyloidea</taxon>
        <taxon>Strongylidae</taxon>
        <taxon>Oesophagostomum</taxon>
    </lineage>
</organism>
<dbReference type="InterPro" id="IPR003307">
    <property type="entry name" value="W2_domain"/>
</dbReference>
<dbReference type="SUPFAM" id="SSF48371">
    <property type="entry name" value="ARM repeat"/>
    <property type="match status" value="1"/>
</dbReference>
<evidence type="ECO:0000313" key="3">
    <source>
        <dbReference type="Proteomes" id="UP000053660"/>
    </source>
</evidence>
<evidence type="ECO:0000313" key="2">
    <source>
        <dbReference type="EMBL" id="KHJ87462.1"/>
    </source>
</evidence>
<name>A0A0B1SVA1_OESDE</name>
<dbReference type="AlphaFoldDB" id="A0A0B1SVA1"/>
<dbReference type="PROSITE" id="PS51363">
    <property type="entry name" value="W2"/>
    <property type="match status" value="1"/>
</dbReference>
<dbReference type="OrthoDB" id="424572at2759"/>
<accession>A0A0B1SVA1</accession>
<dbReference type="EMBL" id="KN557715">
    <property type="protein sequence ID" value="KHJ87462.1"/>
    <property type="molecule type" value="Genomic_DNA"/>
</dbReference>
<dbReference type="Pfam" id="PF02020">
    <property type="entry name" value="W2"/>
    <property type="match status" value="1"/>
</dbReference>
<dbReference type="InterPro" id="IPR016024">
    <property type="entry name" value="ARM-type_fold"/>
</dbReference>
<reference evidence="2 3" key="1">
    <citation type="submission" date="2014-03" db="EMBL/GenBank/DDBJ databases">
        <title>Draft genome of the hookworm Oesophagostomum dentatum.</title>
        <authorList>
            <person name="Mitreva M."/>
        </authorList>
    </citation>
    <scope>NUCLEOTIDE SEQUENCE [LARGE SCALE GENOMIC DNA]</scope>
    <source>
        <strain evidence="2 3">OD-Hann</strain>
    </source>
</reference>
<feature type="domain" description="W2" evidence="1">
    <location>
        <begin position="1"/>
        <end position="76"/>
    </location>
</feature>
<dbReference type="Proteomes" id="UP000053660">
    <property type="component" value="Unassembled WGS sequence"/>
</dbReference>
<evidence type="ECO:0000259" key="1">
    <source>
        <dbReference type="PROSITE" id="PS51363"/>
    </source>
</evidence>
<gene>
    <name evidence="2" type="ORF">OESDEN_12766</name>
</gene>
<dbReference type="Gene3D" id="1.25.40.180">
    <property type="match status" value="1"/>
</dbReference>
<dbReference type="SMART" id="SM00515">
    <property type="entry name" value="eIF5C"/>
    <property type="match status" value="1"/>
</dbReference>
<protein>
    <submittedName>
        <fullName evidence="2">eIF4-gamma/eIF5/eIF2-epsilon</fullName>
    </submittedName>
</protein>
<sequence length="80" mass="9543">MQFLYFPIYDRYKENAKDFGPIVPRLVHFLYNDLDVLEEDSILEWAGTIDEASELRRIMKPVVEWLQQDSDEDEDESEGE</sequence>
<keyword evidence="3" id="KW-1185">Reference proteome</keyword>
<proteinExistence type="predicted"/>